<evidence type="ECO:0000313" key="2">
    <source>
        <dbReference type="Proteomes" id="UP000827872"/>
    </source>
</evidence>
<proteinExistence type="predicted"/>
<comment type="caution">
    <text evidence="1">The sequence shown here is derived from an EMBL/GenBank/DDBJ whole genome shotgun (WGS) entry which is preliminary data.</text>
</comment>
<accession>A0ACB8EM87</accession>
<reference evidence="1" key="1">
    <citation type="submission" date="2021-08" db="EMBL/GenBank/DDBJ databases">
        <title>The first chromosome-level gecko genome reveals the dynamic sex chromosomes of Neotropical dwarf geckos (Sphaerodactylidae: Sphaerodactylus).</title>
        <authorList>
            <person name="Pinto B.J."/>
            <person name="Keating S.E."/>
            <person name="Gamble T."/>
        </authorList>
    </citation>
    <scope>NUCLEOTIDE SEQUENCE</scope>
    <source>
        <strain evidence="1">TG3544</strain>
    </source>
</reference>
<dbReference type="EMBL" id="CM037616">
    <property type="protein sequence ID" value="KAH7993531.1"/>
    <property type="molecule type" value="Genomic_DNA"/>
</dbReference>
<keyword evidence="2" id="KW-1185">Reference proteome</keyword>
<dbReference type="Proteomes" id="UP000827872">
    <property type="component" value="Linkage Group LG03"/>
</dbReference>
<protein>
    <submittedName>
        <fullName evidence="1">Uncharacterized protein</fullName>
    </submittedName>
</protein>
<sequence length="187" mass="21667">MGLYKGWAPELRSFPHFMLALRQQFEDPFEEEKAHARLQQIRQGSLSMSEYISEFHQLAGVVQGWPEQVKIHFFREGLHPEVAQWAMVTAEPTSLAGWYTRAAEAEVRLRPQELALSQKRDMHDFFVGLMGKRTSELDDPTEGNKGMLPDFGNLKYPYRTEDKHNVRRTSSHSDKAHFIHQSPDQSL</sequence>
<name>A0ACB8EM87_9SAUR</name>
<evidence type="ECO:0000313" key="1">
    <source>
        <dbReference type="EMBL" id="KAH7993531.1"/>
    </source>
</evidence>
<organism evidence="1 2">
    <name type="scientific">Sphaerodactylus townsendi</name>
    <dbReference type="NCBI Taxonomy" id="933632"/>
    <lineage>
        <taxon>Eukaryota</taxon>
        <taxon>Metazoa</taxon>
        <taxon>Chordata</taxon>
        <taxon>Craniata</taxon>
        <taxon>Vertebrata</taxon>
        <taxon>Euteleostomi</taxon>
        <taxon>Lepidosauria</taxon>
        <taxon>Squamata</taxon>
        <taxon>Bifurcata</taxon>
        <taxon>Gekkota</taxon>
        <taxon>Sphaerodactylidae</taxon>
        <taxon>Sphaerodactylus</taxon>
    </lineage>
</organism>
<gene>
    <name evidence="1" type="ORF">K3G42_031293</name>
</gene>